<evidence type="ECO:0000313" key="3">
    <source>
        <dbReference type="Proteomes" id="UP000264330"/>
    </source>
</evidence>
<dbReference type="AlphaFoldDB" id="A0A3D5J1S8"/>
<accession>A0A3D5J1S8</accession>
<comment type="caution">
    <text evidence="2">The sequence shown here is derived from an EMBL/GenBank/DDBJ whole genome shotgun (WGS) entry which is preliminary data.</text>
</comment>
<gene>
    <name evidence="2" type="ORF">DGQ38_11275</name>
</gene>
<name>A0A3D5J1S8_9FLAO</name>
<protein>
    <recommendedName>
        <fullName evidence="1">Outer membrane protein beta-barrel domain-containing protein</fullName>
    </recommendedName>
</protein>
<dbReference type="Pfam" id="PF14905">
    <property type="entry name" value="OMP_b-brl_3"/>
    <property type="match status" value="1"/>
</dbReference>
<dbReference type="RefSeq" id="WP_262507692.1">
    <property type="nucleotide sequence ID" value="NZ_CALFQJ010000232.1"/>
</dbReference>
<evidence type="ECO:0000259" key="1">
    <source>
        <dbReference type="Pfam" id="PF14905"/>
    </source>
</evidence>
<reference evidence="2 3" key="1">
    <citation type="journal article" date="2018" name="Nat. Biotechnol.">
        <title>A standardized bacterial taxonomy based on genome phylogeny substantially revises the tree of life.</title>
        <authorList>
            <person name="Parks D.H."/>
            <person name="Chuvochina M."/>
            <person name="Waite D.W."/>
            <person name="Rinke C."/>
            <person name="Skarshewski A."/>
            <person name="Chaumeil P.A."/>
            <person name="Hugenholtz P."/>
        </authorList>
    </citation>
    <scope>NUCLEOTIDE SEQUENCE [LARGE SCALE GENOMIC DNA]</scope>
    <source>
        <strain evidence="2">UBA9359</strain>
    </source>
</reference>
<sequence>MNKRFKQSFIMLGINTNIDNSDFERRNESEYIFYDSDQEDIYRNQIIRGGAKNNNSSAFVNFRSPIIEKLLFYGISYNYAINLDDSENLAYDYDEESDQFQKLNEDQSTSFDNHTATHKPALNISYQTESFNFSIDAGYSLADLKSTDRIRDFSFDNNFNAFEGSARLNYYLSKTSNLGLNYNLSNQIPSIYTLTPYRNISNPLYIVEGNPNLDLTKRHNLNLSYNTNNMDKQLYFNGSLSGDYTVDPVQSQTTISNDLVRFTTYSNMKDEYRVSANASMNKSFKLDSISQLGVNFYLNAGHNKNYRFTDGTLYKATSQNYNLGPSVNISNQSLRLRLSYSMNLQVAKYDLETIKDQRIYRNSVNLSGFVKFFKDFEWNNDFRYSTNPQVDQDRFDAHIFFWNSSVSYKFLKNDFGLITLKAYDILNENTNVFQYSGADAITSSESTTLTQYFMLSFSYRFDSFHKNGKSHPR</sequence>
<dbReference type="Proteomes" id="UP000264330">
    <property type="component" value="Unassembled WGS sequence"/>
</dbReference>
<dbReference type="SUPFAM" id="SSF56935">
    <property type="entry name" value="Porins"/>
    <property type="match status" value="1"/>
</dbReference>
<dbReference type="EMBL" id="DPMF01000260">
    <property type="protein sequence ID" value="HCV81618.1"/>
    <property type="molecule type" value="Genomic_DNA"/>
</dbReference>
<feature type="domain" description="Outer membrane protein beta-barrel" evidence="1">
    <location>
        <begin position="11"/>
        <end position="340"/>
    </location>
</feature>
<evidence type="ECO:0000313" key="2">
    <source>
        <dbReference type="EMBL" id="HCV81618.1"/>
    </source>
</evidence>
<proteinExistence type="predicted"/>
<dbReference type="InterPro" id="IPR041700">
    <property type="entry name" value="OMP_b-brl_3"/>
</dbReference>
<organism evidence="2 3">
    <name type="scientific">Zunongwangia profunda</name>
    <dbReference type="NCBI Taxonomy" id="398743"/>
    <lineage>
        <taxon>Bacteria</taxon>
        <taxon>Pseudomonadati</taxon>
        <taxon>Bacteroidota</taxon>
        <taxon>Flavobacteriia</taxon>
        <taxon>Flavobacteriales</taxon>
        <taxon>Flavobacteriaceae</taxon>
        <taxon>Zunongwangia</taxon>
    </lineage>
</organism>